<dbReference type="Proteomes" id="UP001157502">
    <property type="component" value="Chromosome 10"/>
</dbReference>
<sequence>MFYNYNLMPPDQMEHKLFTLLPLGHPHITSGGQSEFTPTESMEQVTSALRPQNVHVGFGLVSARRMRHPMAVCSDTWCFNLSPRVVLSSLCAITLCARLIWVT</sequence>
<accession>A0ACC2GRL1</accession>
<reference evidence="1" key="1">
    <citation type="submission" date="2021-05" db="EMBL/GenBank/DDBJ databases">
        <authorList>
            <person name="Pan Q."/>
            <person name="Jouanno E."/>
            <person name="Zahm M."/>
            <person name="Klopp C."/>
            <person name="Cabau C."/>
            <person name="Louis A."/>
            <person name="Berthelot C."/>
            <person name="Parey E."/>
            <person name="Roest Crollius H."/>
            <person name="Montfort J."/>
            <person name="Robinson-Rechavi M."/>
            <person name="Bouchez O."/>
            <person name="Lampietro C."/>
            <person name="Lopez Roques C."/>
            <person name="Donnadieu C."/>
            <person name="Postlethwait J."/>
            <person name="Bobe J."/>
            <person name="Dillon D."/>
            <person name="Chandos A."/>
            <person name="von Hippel F."/>
            <person name="Guiguen Y."/>
        </authorList>
    </citation>
    <scope>NUCLEOTIDE SEQUENCE</scope>
    <source>
        <strain evidence="1">YG-Jan2019</strain>
    </source>
</reference>
<dbReference type="EMBL" id="CM055737">
    <property type="protein sequence ID" value="KAJ8006110.1"/>
    <property type="molecule type" value="Genomic_DNA"/>
</dbReference>
<proteinExistence type="predicted"/>
<protein>
    <submittedName>
        <fullName evidence="1">Uncharacterized protein</fullName>
    </submittedName>
</protein>
<keyword evidence="2" id="KW-1185">Reference proteome</keyword>
<evidence type="ECO:0000313" key="1">
    <source>
        <dbReference type="EMBL" id="KAJ8006110.1"/>
    </source>
</evidence>
<organism evidence="1 2">
    <name type="scientific">Dallia pectoralis</name>
    <name type="common">Alaska blackfish</name>
    <dbReference type="NCBI Taxonomy" id="75939"/>
    <lineage>
        <taxon>Eukaryota</taxon>
        <taxon>Metazoa</taxon>
        <taxon>Chordata</taxon>
        <taxon>Craniata</taxon>
        <taxon>Vertebrata</taxon>
        <taxon>Euteleostomi</taxon>
        <taxon>Actinopterygii</taxon>
        <taxon>Neopterygii</taxon>
        <taxon>Teleostei</taxon>
        <taxon>Protacanthopterygii</taxon>
        <taxon>Esociformes</taxon>
        <taxon>Umbridae</taxon>
        <taxon>Dallia</taxon>
    </lineage>
</organism>
<gene>
    <name evidence="1" type="ORF">DPEC_G00124850</name>
</gene>
<name>A0ACC2GRL1_DALPE</name>
<evidence type="ECO:0000313" key="2">
    <source>
        <dbReference type="Proteomes" id="UP001157502"/>
    </source>
</evidence>
<comment type="caution">
    <text evidence="1">The sequence shown here is derived from an EMBL/GenBank/DDBJ whole genome shotgun (WGS) entry which is preliminary data.</text>
</comment>